<dbReference type="InterPro" id="IPR037185">
    <property type="entry name" value="EmrE-like"/>
</dbReference>
<feature type="domain" description="EamA" evidence="6">
    <location>
        <begin position="16"/>
        <end position="146"/>
    </location>
</feature>
<dbReference type="PANTHER" id="PTHR22911">
    <property type="entry name" value="ACYL-MALONYL CONDENSING ENZYME-RELATED"/>
    <property type="match status" value="1"/>
</dbReference>
<dbReference type="Gene3D" id="1.10.3730.20">
    <property type="match status" value="2"/>
</dbReference>
<feature type="transmembrane region" description="Helical" evidence="5">
    <location>
        <begin position="132"/>
        <end position="149"/>
    </location>
</feature>
<dbReference type="PATRIC" id="fig|69.6.peg.1732"/>
<evidence type="ECO:0000313" key="7">
    <source>
        <dbReference type="EMBL" id="ALN57111.1"/>
    </source>
</evidence>
<feature type="transmembrane region" description="Helical" evidence="5">
    <location>
        <begin position="16"/>
        <end position="36"/>
    </location>
</feature>
<evidence type="ECO:0000259" key="6">
    <source>
        <dbReference type="Pfam" id="PF00892"/>
    </source>
</evidence>
<dbReference type="AlphaFoldDB" id="A0A0S2DEV2"/>
<evidence type="ECO:0000256" key="2">
    <source>
        <dbReference type="ARBA" id="ARBA00022692"/>
    </source>
</evidence>
<feature type="transmembrane region" description="Helical" evidence="5">
    <location>
        <begin position="243"/>
        <end position="262"/>
    </location>
</feature>
<sequence>MSAGAPAVSTTQPMRAAGLMLASTLSFGIMAIAIRLASQSLHTFEVAFFRNLFGLMAVLPLLLSARRAELRTRQLPKYFVRCAIGMVSMLCGFWAIGHLPLAQAISLTYSTPIFVTIAAALFLHEQVRARRWAAVAAGFLGVLVIVRPGSTEFSVDSLAALAAAVLGGVISIQIKQLSRIDSANTIVLYTYAFWVPMSLIPALFVWQWPQGVAWVWIVAAGVFGTGGQVLWTHALKLGEVSALTPISFVQLPLVSVAGWLWFHETLDRYTVIGAAIILGSNAYIAHREALLARKKASAAATAGAAPGE</sequence>
<feature type="transmembrane region" description="Helical" evidence="5">
    <location>
        <begin position="268"/>
        <end position="285"/>
    </location>
</feature>
<evidence type="ECO:0000256" key="1">
    <source>
        <dbReference type="ARBA" id="ARBA00004141"/>
    </source>
</evidence>
<proteinExistence type="predicted"/>
<evidence type="ECO:0000313" key="8">
    <source>
        <dbReference type="Proteomes" id="UP000061569"/>
    </source>
</evidence>
<accession>A0A0S2DEV2</accession>
<dbReference type="Pfam" id="PF00892">
    <property type="entry name" value="EamA"/>
    <property type="match status" value="2"/>
</dbReference>
<dbReference type="SUPFAM" id="SSF103481">
    <property type="entry name" value="Multidrug resistance efflux transporter EmrE"/>
    <property type="match status" value="2"/>
</dbReference>
<evidence type="ECO:0000256" key="4">
    <source>
        <dbReference type="ARBA" id="ARBA00023136"/>
    </source>
</evidence>
<reference evidence="7 8" key="1">
    <citation type="submission" date="2015-11" db="EMBL/GenBank/DDBJ databases">
        <title>Genome sequences of Lysobacter enzymogenes strain C3 and Lysobacter antibioticus ATCC 29479.</title>
        <authorList>
            <person name="Kobayashi D.Y."/>
        </authorList>
    </citation>
    <scope>NUCLEOTIDE SEQUENCE [LARGE SCALE GENOMIC DNA]</scope>
    <source>
        <strain evidence="7 8">C3</strain>
    </source>
</reference>
<dbReference type="Proteomes" id="UP000061569">
    <property type="component" value="Chromosome"/>
</dbReference>
<protein>
    <submittedName>
        <fullName evidence="7">Integral membrane protein DUF6</fullName>
    </submittedName>
</protein>
<feature type="transmembrane region" description="Helical" evidence="5">
    <location>
        <begin position="102"/>
        <end position="123"/>
    </location>
</feature>
<dbReference type="KEGG" id="lez:GLE_1756"/>
<feature type="transmembrane region" description="Helical" evidence="5">
    <location>
        <begin position="212"/>
        <end position="231"/>
    </location>
</feature>
<dbReference type="GO" id="GO:0016020">
    <property type="term" value="C:membrane"/>
    <property type="evidence" value="ECO:0007669"/>
    <property type="project" value="UniProtKB-SubCell"/>
</dbReference>
<evidence type="ECO:0000256" key="3">
    <source>
        <dbReference type="ARBA" id="ARBA00022989"/>
    </source>
</evidence>
<keyword evidence="3 5" id="KW-1133">Transmembrane helix</keyword>
<dbReference type="InterPro" id="IPR000620">
    <property type="entry name" value="EamA_dom"/>
</dbReference>
<feature type="transmembrane region" description="Helical" evidence="5">
    <location>
        <begin position="186"/>
        <end position="206"/>
    </location>
</feature>
<dbReference type="EMBL" id="CP013140">
    <property type="protein sequence ID" value="ALN57111.1"/>
    <property type="molecule type" value="Genomic_DNA"/>
</dbReference>
<feature type="domain" description="EamA" evidence="6">
    <location>
        <begin position="158"/>
        <end position="280"/>
    </location>
</feature>
<feature type="transmembrane region" description="Helical" evidence="5">
    <location>
        <begin position="48"/>
        <end position="66"/>
    </location>
</feature>
<dbReference type="PANTHER" id="PTHR22911:SF6">
    <property type="entry name" value="SOLUTE CARRIER FAMILY 35 MEMBER G1"/>
    <property type="match status" value="1"/>
</dbReference>
<keyword evidence="4 5" id="KW-0472">Membrane</keyword>
<feature type="transmembrane region" description="Helical" evidence="5">
    <location>
        <begin position="78"/>
        <end position="96"/>
    </location>
</feature>
<gene>
    <name evidence="7" type="ORF">GLE_1756</name>
</gene>
<comment type="subcellular location">
    <subcellularLocation>
        <location evidence="1">Membrane</location>
        <topology evidence="1">Multi-pass membrane protein</topology>
    </subcellularLocation>
</comment>
<evidence type="ECO:0000256" key="5">
    <source>
        <dbReference type="SAM" id="Phobius"/>
    </source>
</evidence>
<dbReference type="STRING" id="69.GLE_1756"/>
<organism evidence="7 8">
    <name type="scientific">Lysobacter enzymogenes</name>
    <dbReference type="NCBI Taxonomy" id="69"/>
    <lineage>
        <taxon>Bacteria</taxon>
        <taxon>Pseudomonadati</taxon>
        <taxon>Pseudomonadota</taxon>
        <taxon>Gammaproteobacteria</taxon>
        <taxon>Lysobacterales</taxon>
        <taxon>Lysobacteraceae</taxon>
        <taxon>Lysobacter</taxon>
    </lineage>
</organism>
<name>A0A0S2DEV2_LYSEN</name>
<feature type="transmembrane region" description="Helical" evidence="5">
    <location>
        <begin position="155"/>
        <end position="174"/>
    </location>
</feature>
<keyword evidence="2 5" id="KW-0812">Transmembrane</keyword>